<comment type="caution">
    <text evidence="1">The sequence shown here is derived from an EMBL/GenBank/DDBJ whole genome shotgun (WGS) entry which is preliminary data.</text>
</comment>
<proteinExistence type="predicted"/>
<accession>A0A0W8FLY3</accession>
<gene>
    <name evidence="1" type="ORF">ASZ90_008296</name>
</gene>
<protein>
    <recommendedName>
        <fullName evidence="2">Transposase IS200-like domain-containing protein</fullName>
    </recommendedName>
</protein>
<dbReference type="GO" id="GO:0006313">
    <property type="term" value="P:DNA transposition"/>
    <property type="evidence" value="ECO:0007669"/>
    <property type="project" value="InterPro"/>
</dbReference>
<dbReference type="AlphaFoldDB" id="A0A0W8FLY3"/>
<dbReference type="GO" id="GO:0004803">
    <property type="term" value="F:transposase activity"/>
    <property type="evidence" value="ECO:0007669"/>
    <property type="project" value="InterPro"/>
</dbReference>
<organism evidence="1">
    <name type="scientific">hydrocarbon metagenome</name>
    <dbReference type="NCBI Taxonomy" id="938273"/>
    <lineage>
        <taxon>unclassified sequences</taxon>
        <taxon>metagenomes</taxon>
        <taxon>ecological metagenomes</taxon>
    </lineage>
</organism>
<reference evidence="1" key="1">
    <citation type="journal article" date="2015" name="Proc. Natl. Acad. Sci. U.S.A.">
        <title>Networks of energetic and metabolic interactions define dynamics in microbial communities.</title>
        <authorList>
            <person name="Embree M."/>
            <person name="Liu J.K."/>
            <person name="Al-Bassam M.M."/>
            <person name="Zengler K."/>
        </authorList>
    </citation>
    <scope>NUCLEOTIDE SEQUENCE</scope>
</reference>
<evidence type="ECO:0000313" key="1">
    <source>
        <dbReference type="EMBL" id="KUG21930.1"/>
    </source>
</evidence>
<dbReference type="EMBL" id="LNQE01001005">
    <property type="protein sequence ID" value="KUG21930.1"/>
    <property type="molecule type" value="Genomic_DNA"/>
</dbReference>
<dbReference type="SUPFAM" id="SSF143422">
    <property type="entry name" value="Transposase IS200-like"/>
    <property type="match status" value="1"/>
</dbReference>
<sequence>MDDNDRDDFLSRLEKLIPVTGTSCFAWAFMPNHAHFLFRKINGTVLFNW</sequence>
<dbReference type="InterPro" id="IPR036515">
    <property type="entry name" value="Transposase_17_sf"/>
</dbReference>
<dbReference type="GO" id="GO:0003677">
    <property type="term" value="F:DNA binding"/>
    <property type="evidence" value="ECO:0007669"/>
    <property type="project" value="InterPro"/>
</dbReference>
<name>A0A0W8FLY3_9ZZZZ</name>
<evidence type="ECO:0008006" key="2">
    <source>
        <dbReference type="Google" id="ProtNLM"/>
    </source>
</evidence>